<dbReference type="InterPro" id="IPR006016">
    <property type="entry name" value="UspA"/>
</dbReference>
<proteinExistence type="inferred from homology"/>
<dbReference type="PANTHER" id="PTHR46268">
    <property type="entry name" value="STRESS RESPONSE PROTEIN NHAX"/>
    <property type="match status" value="1"/>
</dbReference>
<dbReference type="Gene3D" id="3.40.50.620">
    <property type="entry name" value="HUPs"/>
    <property type="match status" value="2"/>
</dbReference>
<dbReference type="InterPro" id="IPR014729">
    <property type="entry name" value="Rossmann-like_a/b/a_fold"/>
</dbReference>
<gene>
    <name evidence="3" type="ORF">FF125_13370</name>
</gene>
<sequence length="276" mass="32181">MKNILIPIDFSKNSQSAVQYALMLYKNEVCTFYFLHSTNFINSTSRTYITPHYVEESYKKGLKKMQELELKTKRENANTKHDYKNIISNDKLHTAIDKAIKQNDIELIIMGTKGCTAAVEFFAGSNTVEVINKVKNCPILVIPEEYSFVAPKQIGFPTDYNRKYTDRELETLKNMTTLYNSEIRIVHINVEKSLTLAQKHNIERLEKYLADQKYNFHYIDDNSKKSENIIMFIKDYKIDMLAMVNYEHGPIENVLKEPVIKKLAFHPRIPLLVIPE</sequence>
<organism evidence="3 4">
    <name type="scientific">Aureibaculum algae</name>
    <dbReference type="NCBI Taxonomy" id="2584122"/>
    <lineage>
        <taxon>Bacteria</taxon>
        <taxon>Pseudomonadati</taxon>
        <taxon>Bacteroidota</taxon>
        <taxon>Flavobacteriia</taxon>
        <taxon>Flavobacteriales</taxon>
        <taxon>Flavobacteriaceae</taxon>
        <taxon>Aureibaculum</taxon>
    </lineage>
</organism>
<evidence type="ECO:0000256" key="1">
    <source>
        <dbReference type="ARBA" id="ARBA00008791"/>
    </source>
</evidence>
<comment type="similarity">
    <text evidence="1">Belongs to the universal stress protein A family.</text>
</comment>
<evidence type="ECO:0000313" key="4">
    <source>
        <dbReference type="Proteomes" id="UP000306229"/>
    </source>
</evidence>
<dbReference type="PANTHER" id="PTHR46268:SF6">
    <property type="entry name" value="UNIVERSAL STRESS PROTEIN UP12"/>
    <property type="match status" value="1"/>
</dbReference>
<reference evidence="3 4" key="1">
    <citation type="submission" date="2019-05" db="EMBL/GenBank/DDBJ databases">
        <title>Algicella ahnfeltiae gen. nov., sp. nov., a novel marine bacterium of the family Flavobacteriaceae isolated from a red alga.</title>
        <authorList>
            <person name="Nedashkovskaya O.I."/>
            <person name="Kukhlevskiy A.D."/>
            <person name="Kim S.-G."/>
            <person name="Zhukova N.V."/>
            <person name="Mikhailov V.V."/>
        </authorList>
    </citation>
    <scope>NUCLEOTIDE SEQUENCE [LARGE SCALE GENOMIC DNA]</scope>
    <source>
        <strain evidence="3 4">10Alg115</strain>
    </source>
</reference>
<dbReference type="SUPFAM" id="SSF52402">
    <property type="entry name" value="Adenine nucleotide alpha hydrolases-like"/>
    <property type="match status" value="2"/>
</dbReference>
<accession>A0A5B7TR06</accession>
<name>A0A5B7TR06_9FLAO</name>
<dbReference type="InterPro" id="IPR006015">
    <property type="entry name" value="Universal_stress_UspA"/>
</dbReference>
<dbReference type="PRINTS" id="PR01438">
    <property type="entry name" value="UNVRSLSTRESS"/>
</dbReference>
<dbReference type="RefSeq" id="WP_138950237.1">
    <property type="nucleotide sequence ID" value="NZ_CP040749.1"/>
</dbReference>
<evidence type="ECO:0000259" key="2">
    <source>
        <dbReference type="Pfam" id="PF00582"/>
    </source>
</evidence>
<keyword evidence="4" id="KW-1185">Reference proteome</keyword>
<dbReference type="KEGG" id="fbe:FF125_13370"/>
<dbReference type="Proteomes" id="UP000306229">
    <property type="component" value="Chromosome"/>
</dbReference>
<dbReference type="AlphaFoldDB" id="A0A5B7TR06"/>
<feature type="domain" description="UspA" evidence="2">
    <location>
        <begin position="1"/>
        <end position="143"/>
    </location>
</feature>
<dbReference type="CDD" id="cd00293">
    <property type="entry name" value="USP-like"/>
    <property type="match status" value="1"/>
</dbReference>
<protein>
    <submittedName>
        <fullName evidence="3">Universal stress protein</fullName>
    </submittedName>
</protein>
<dbReference type="EMBL" id="CP040749">
    <property type="protein sequence ID" value="QCX39379.1"/>
    <property type="molecule type" value="Genomic_DNA"/>
</dbReference>
<dbReference type="Pfam" id="PF00582">
    <property type="entry name" value="Usp"/>
    <property type="match status" value="1"/>
</dbReference>
<evidence type="ECO:0000313" key="3">
    <source>
        <dbReference type="EMBL" id="QCX39379.1"/>
    </source>
</evidence>
<dbReference type="OrthoDB" id="9788959at2"/>